<dbReference type="EMBL" id="JAPDFW010000048">
    <property type="protein sequence ID" value="KAJ5078699.1"/>
    <property type="molecule type" value="Genomic_DNA"/>
</dbReference>
<organism evidence="4 5">
    <name type="scientific">Anaeramoeba ignava</name>
    <name type="common">Anaerobic marine amoeba</name>
    <dbReference type="NCBI Taxonomy" id="1746090"/>
    <lineage>
        <taxon>Eukaryota</taxon>
        <taxon>Metamonada</taxon>
        <taxon>Anaeramoebidae</taxon>
        <taxon>Anaeramoeba</taxon>
    </lineage>
</organism>
<evidence type="ECO:0000313" key="4">
    <source>
        <dbReference type="EMBL" id="KAJ5078699.1"/>
    </source>
</evidence>
<dbReference type="AlphaFoldDB" id="A0A9Q0RG29"/>
<accession>A0A9Q0RG29</accession>
<evidence type="ECO:0000256" key="1">
    <source>
        <dbReference type="ARBA" id="ARBA00022441"/>
    </source>
</evidence>
<dbReference type="InterPro" id="IPR015915">
    <property type="entry name" value="Kelch-typ_b-propeller"/>
</dbReference>
<protein>
    <recommendedName>
        <fullName evidence="3">Attractin/MKLN-like beta-propeller domain-containing protein</fullName>
    </recommendedName>
</protein>
<gene>
    <name evidence="4" type="ORF">M0811_14757</name>
</gene>
<sequence>MDKNQIKIKTPKAALKFVMEDNLIIFGGDRKKFGTTNETYMFKTKNRTWEKLETNEKVPVSYYPTSVLYNDSMYVFGGNDHSSIFELNLKNLEWNEIQGKGQIPKSRMGHTALVHENEMFVFGGINFQENINNGLFAFDFRSATWNNIPDPQEFPGITERISHTSKYDPKSKRMIVFGGGYKEDGEDKDYNDICIFNFVTRNWEKRFSFDSDPNAPCGRNDHSAVLLNNKMMIFFGCAKDNTIFFDDIYSFQFGSDLSVNMHSFFDDQLLCDIDFVPFEGKSIQAHKDILEARITEPIDTLEREIGLLDHSESRCLLTYIYSGSFEPKSIGHYQKIPAILTKIGMDFEEDRQKAERKLSQDLQKISQMHSCCK</sequence>
<comment type="caution">
    <text evidence="4">The sequence shown here is derived from an EMBL/GenBank/DDBJ whole genome shotgun (WGS) entry which is preliminary data.</text>
</comment>
<dbReference type="PANTHER" id="PTHR46093:SF18">
    <property type="entry name" value="FIBRONECTIN TYPE-III DOMAIN-CONTAINING PROTEIN"/>
    <property type="match status" value="1"/>
</dbReference>
<dbReference type="InterPro" id="IPR056737">
    <property type="entry name" value="Beta-prop_ATRN-MKLN-like"/>
</dbReference>
<keyword evidence="2" id="KW-0677">Repeat</keyword>
<dbReference type="SUPFAM" id="SSF117281">
    <property type="entry name" value="Kelch motif"/>
    <property type="match status" value="1"/>
</dbReference>
<keyword evidence="5" id="KW-1185">Reference proteome</keyword>
<dbReference type="SUPFAM" id="SSF54695">
    <property type="entry name" value="POZ domain"/>
    <property type="match status" value="1"/>
</dbReference>
<dbReference type="OrthoDB" id="10251809at2759"/>
<proteinExistence type="predicted"/>
<feature type="domain" description="Attractin/MKLN-like beta-propeller" evidence="3">
    <location>
        <begin position="24"/>
        <end position="241"/>
    </location>
</feature>
<dbReference type="InterPro" id="IPR011333">
    <property type="entry name" value="SKP1/BTB/POZ_sf"/>
</dbReference>
<reference evidence="4" key="1">
    <citation type="submission" date="2022-10" db="EMBL/GenBank/DDBJ databases">
        <title>Novel sulphate-reducing endosymbionts in the free-living metamonad Anaeramoeba.</title>
        <authorList>
            <person name="Jerlstrom-Hultqvist J."/>
            <person name="Cepicka I."/>
            <person name="Gallot-Lavallee L."/>
            <person name="Salas-Leiva D."/>
            <person name="Curtis B.A."/>
            <person name="Zahonova K."/>
            <person name="Pipaliya S."/>
            <person name="Dacks J."/>
            <person name="Roger A.J."/>
        </authorList>
    </citation>
    <scope>NUCLEOTIDE SEQUENCE</scope>
    <source>
        <strain evidence="4">BMAN</strain>
    </source>
</reference>
<dbReference type="Pfam" id="PF24981">
    <property type="entry name" value="Beta-prop_ATRN-LZTR1"/>
    <property type="match status" value="1"/>
</dbReference>
<evidence type="ECO:0000313" key="5">
    <source>
        <dbReference type="Proteomes" id="UP001149090"/>
    </source>
</evidence>
<dbReference type="Gene3D" id="2.120.10.80">
    <property type="entry name" value="Kelch-type beta propeller"/>
    <property type="match status" value="1"/>
</dbReference>
<keyword evidence="1" id="KW-0880">Kelch repeat</keyword>
<evidence type="ECO:0000256" key="2">
    <source>
        <dbReference type="ARBA" id="ARBA00022737"/>
    </source>
</evidence>
<dbReference type="PANTHER" id="PTHR46093">
    <property type="entry name" value="ACYL-COA-BINDING DOMAIN-CONTAINING PROTEIN 5"/>
    <property type="match status" value="1"/>
</dbReference>
<name>A0A9Q0RG29_ANAIG</name>
<evidence type="ECO:0000259" key="3">
    <source>
        <dbReference type="Pfam" id="PF24981"/>
    </source>
</evidence>
<dbReference type="Proteomes" id="UP001149090">
    <property type="component" value="Unassembled WGS sequence"/>
</dbReference>